<dbReference type="PANTHER" id="PTHR38445">
    <property type="entry name" value="HTH-TYPE TRANSCRIPTIONAL REPRESSOR YTRA"/>
    <property type="match status" value="1"/>
</dbReference>
<dbReference type="InterPro" id="IPR028082">
    <property type="entry name" value="Peripla_BP_I"/>
</dbReference>
<evidence type="ECO:0000313" key="6">
    <source>
        <dbReference type="Proteomes" id="UP001151478"/>
    </source>
</evidence>
<dbReference type="Proteomes" id="UP001151478">
    <property type="component" value="Unassembled WGS sequence"/>
</dbReference>
<proteinExistence type="predicted"/>
<dbReference type="SUPFAM" id="SSF53822">
    <property type="entry name" value="Periplasmic binding protein-like I"/>
    <property type="match status" value="1"/>
</dbReference>
<evidence type="ECO:0000256" key="2">
    <source>
        <dbReference type="ARBA" id="ARBA00023125"/>
    </source>
</evidence>
<evidence type="ECO:0000259" key="4">
    <source>
        <dbReference type="PROSITE" id="PS50949"/>
    </source>
</evidence>
<dbReference type="SUPFAM" id="SSF46785">
    <property type="entry name" value="Winged helix' DNA-binding domain"/>
    <property type="match status" value="1"/>
</dbReference>
<keyword evidence="6" id="KW-1185">Reference proteome</keyword>
<gene>
    <name evidence="5" type="ORF">N5A56_013100</name>
</gene>
<evidence type="ECO:0000256" key="1">
    <source>
        <dbReference type="ARBA" id="ARBA00023015"/>
    </source>
</evidence>
<evidence type="ECO:0000256" key="3">
    <source>
        <dbReference type="ARBA" id="ARBA00023163"/>
    </source>
</evidence>
<dbReference type="InterPro" id="IPR036388">
    <property type="entry name" value="WH-like_DNA-bd_sf"/>
</dbReference>
<name>A0ABT5SB39_9FLAO</name>
<feature type="domain" description="HTH gntR-type" evidence="4">
    <location>
        <begin position="12"/>
        <end position="80"/>
    </location>
</feature>
<accession>A0ABT5SB39</accession>
<organism evidence="5 6">
    <name type="scientific">Polaribacter ponticola</name>
    <dbReference type="NCBI Taxonomy" id="2978475"/>
    <lineage>
        <taxon>Bacteria</taxon>
        <taxon>Pseudomonadati</taxon>
        <taxon>Bacteroidota</taxon>
        <taxon>Flavobacteriia</taxon>
        <taxon>Flavobacteriales</taxon>
        <taxon>Flavobacteriaceae</taxon>
    </lineage>
</organism>
<keyword evidence="2" id="KW-0238">DNA-binding</keyword>
<dbReference type="PROSITE" id="PS50949">
    <property type="entry name" value="HTH_GNTR"/>
    <property type="match status" value="1"/>
</dbReference>
<protein>
    <submittedName>
        <fullName evidence="5">GntR family transcriptional regulator</fullName>
    </submittedName>
</protein>
<reference evidence="5" key="1">
    <citation type="submission" date="2023-02" db="EMBL/GenBank/DDBJ databases">
        <title>Polaribacter ponticola sp. nov., isolated from seawater.</title>
        <authorList>
            <person name="Baek J.H."/>
            <person name="Kim J.M."/>
            <person name="Choi D.G."/>
            <person name="Jeon C.O."/>
        </authorList>
    </citation>
    <scope>NUCLEOTIDE SEQUENCE</scope>
    <source>
        <strain evidence="5">MSW5</strain>
    </source>
</reference>
<dbReference type="EMBL" id="JAOSLC020000003">
    <property type="protein sequence ID" value="MDD7915288.1"/>
    <property type="molecule type" value="Genomic_DNA"/>
</dbReference>
<dbReference type="InterPro" id="IPR036390">
    <property type="entry name" value="WH_DNA-bd_sf"/>
</dbReference>
<comment type="caution">
    <text evidence="5">The sequence shown here is derived from an EMBL/GenBank/DDBJ whole genome shotgun (WGS) entry which is preliminary data.</text>
</comment>
<evidence type="ECO:0000313" key="5">
    <source>
        <dbReference type="EMBL" id="MDD7915288.1"/>
    </source>
</evidence>
<dbReference type="PANTHER" id="PTHR38445:SF10">
    <property type="entry name" value="GNTR-FAMILY TRANSCRIPTIONAL REGULATOR"/>
    <property type="match status" value="1"/>
</dbReference>
<keyword evidence="1" id="KW-0805">Transcription regulation</keyword>
<dbReference type="Gene3D" id="1.10.10.10">
    <property type="entry name" value="Winged helix-like DNA-binding domain superfamily/Winged helix DNA-binding domain"/>
    <property type="match status" value="1"/>
</dbReference>
<dbReference type="InterPro" id="IPR000524">
    <property type="entry name" value="Tscrpt_reg_HTH_GntR"/>
</dbReference>
<sequence length="332" mass="37615">MKMISLNKKVGAPKYKQIITSIEDAILNGTLKKGDKLPSLNNIKTAHSLSRDTVLTAFNELKNRGIIHSIVGKGYYVLSEDISVSQKIFLLFDELNSFKEDLYNSFLANLGNHIQVDIFFHHFNPTIFNKLISDNAGDYNSYIIMPANIEDTINSIQKLPKDKVYILDQVQKDLLDYTAIYQNFEKDIFNGLNKGISRIKKYQKLILLYTKDKQPKGLLTGFNTFCNHNNLDNEVISSLENRMPKKGEVYVVLEDKDLLVIIKKIRKTSLILAQDIGVISYNDTLLKEIVAGGITTISTNFKLMGKNLAEMIINNNVDSIENPSNLICRNSL</sequence>
<keyword evidence="3" id="KW-0804">Transcription</keyword>
<dbReference type="Gene3D" id="3.40.50.2300">
    <property type="match status" value="2"/>
</dbReference>
<dbReference type="CDD" id="cd07377">
    <property type="entry name" value="WHTH_GntR"/>
    <property type="match status" value="1"/>
</dbReference>
<dbReference type="RefSeq" id="WP_265725847.1">
    <property type="nucleotide sequence ID" value="NZ_JAOSLC020000003.1"/>
</dbReference>
<dbReference type="Pfam" id="PF00392">
    <property type="entry name" value="GntR"/>
    <property type="match status" value="1"/>
</dbReference>
<dbReference type="SMART" id="SM00345">
    <property type="entry name" value="HTH_GNTR"/>
    <property type="match status" value="1"/>
</dbReference>